<name>A0AAV4MKM5_CAEEX</name>
<reference evidence="2 3" key="1">
    <citation type="submission" date="2021-06" db="EMBL/GenBank/DDBJ databases">
        <title>Caerostris extrusa draft genome.</title>
        <authorList>
            <person name="Kono N."/>
            <person name="Arakawa K."/>
        </authorList>
    </citation>
    <scope>NUCLEOTIDE SEQUENCE [LARGE SCALE GENOMIC DNA]</scope>
</reference>
<feature type="region of interest" description="Disordered" evidence="1">
    <location>
        <begin position="21"/>
        <end position="47"/>
    </location>
</feature>
<dbReference type="AlphaFoldDB" id="A0AAV4MKM5"/>
<proteinExistence type="predicted"/>
<evidence type="ECO:0000313" key="2">
    <source>
        <dbReference type="EMBL" id="GIX72405.1"/>
    </source>
</evidence>
<feature type="compositionally biased region" description="Polar residues" evidence="1">
    <location>
        <begin position="21"/>
        <end position="30"/>
    </location>
</feature>
<gene>
    <name evidence="2" type="ORF">CEXT_479511</name>
</gene>
<evidence type="ECO:0000256" key="1">
    <source>
        <dbReference type="SAM" id="MobiDB-lite"/>
    </source>
</evidence>
<comment type="caution">
    <text evidence="2">The sequence shown here is derived from an EMBL/GenBank/DDBJ whole genome shotgun (WGS) entry which is preliminary data.</text>
</comment>
<dbReference type="EMBL" id="BPLR01002311">
    <property type="protein sequence ID" value="GIX72405.1"/>
    <property type="molecule type" value="Genomic_DNA"/>
</dbReference>
<dbReference type="Proteomes" id="UP001054945">
    <property type="component" value="Unassembled WGS sequence"/>
</dbReference>
<evidence type="ECO:0000313" key="3">
    <source>
        <dbReference type="Proteomes" id="UP001054945"/>
    </source>
</evidence>
<protein>
    <submittedName>
        <fullName evidence="2">Uncharacterized protein</fullName>
    </submittedName>
</protein>
<keyword evidence="3" id="KW-1185">Reference proteome</keyword>
<organism evidence="2 3">
    <name type="scientific">Caerostris extrusa</name>
    <name type="common">Bark spider</name>
    <name type="synonym">Caerostris bankana</name>
    <dbReference type="NCBI Taxonomy" id="172846"/>
    <lineage>
        <taxon>Eukaryota</taxon>
        <taxon>Metazoa</taxon>
        <taxon>Ecdysozoa</taxon>
        <taxon>Arthropoda</taxon>
        <taxon>Chelicerata</taxon>
        <taxon>Arachnida</taxon>
        <taxon>Araneae</taxon>
        <taxon>Araneomorphae</taxon>
        <taxon>Entelegynae</taxon>
        <taxon>Araneoidea</taxon>
        <taxon>Araneidae</taxon>
        <taxon>Caerostris</taxon>
    </lineage>
</organism>
<accession>A0AAV4MKM5</accession>
<sequence length="128" mass="14066">MTPKCVLIPLQETDFVNCTTPVSSDASQLPRTRGSPAAEDIHNDPGVRERWNNSSTILFLIPDLFLEIGLKSVLHSVLDFNLLCPLKPNSLGLAGCPATEDIHNDPSVRDRWNNTSIVLCFPPGLFVI</sequence>